<dbReference type="Gene3D" id="3.40.1000.10">
    <property type="entry name" value="Mog1/PsbP, alpha/beta/alpha sandwich"/>
    <property type="match status" value="1"/>
</dbReference>
<dbReference type="Proteomes" id="UP000013827">
    <property type="component" value="Unassembled WGS sequence"/>
</dbReference>
<dbReference type="KEGG" id="ehx:EMIHUDRAFT_218032"/>
<name>A0A0D3I9Q8_EMIH1</name>
<accession>A0A0D3I9Q8</accession>
<evidence type="ECO:0000259" key="2">
    <source>
        <dbReference type="Pfam" id="PF01789"/>
    </source>
</evidence>
<feature type="domain" description="PsbP C-terminal" evidence="2">
    <location>
        <begin position="43"/>
        <end position="156"/>
    </location>
</feature>
<protein>
    <recommendedName>
        <fullName evidence="2">PsbP C-terminal domain-containing protein</fullName>
    </recommendedName>
</protein>
<dbReference type="GO" id="GO:0005509">
    <property type="term" value="F:calcium ion binding"/>
    <property type="evidence" value="ECO:0007669"/>
    <property type="project" value="InterPro"/>
</dbReference>
<proteinExistence type="predicted"/>
<dbReference type="HOGENOM" id="CLU_1672560_0_0_1"/>
<evidence type="ECO:0000313" key="3">
    <source>
        <dbReference type="EnsemblProtists" id="EOD07993"/>
    </source>
</evidence>
<dbReference type="AlphaFoldDB" id="A0A0D3I9Q8"/>
<feature type="signal peptide" evidence="1">
    <location>
        <begin position="1"/>
        <end position="18"/>
    </location>
</feature>
<dbReference type="InterPro" id="IPR016123">
    <property type="entry name" value="Mog1/PsbP_a/b/a-sand"/>
</dbReference>
<keyword evidence="4" id="KW-1185">Reference proteome</keyword>
<dbReference type="PaxDb" id="2903-EOD07993"/>
<reference evidence="4" key="1">
    <citation type="journal article" date="2013" name="Nature">
        <title>Pan genome of the phytoplankton Emiliania underpins its global distribution.</title>
        <authorList>
            <person name="Read B.A."/>
            <person name="Kegel J."/>
            <person name="Klute M.J."/>
            <person name="Kuo A."/>
            <person name="Lefebvre S.C."/>
            <person name="Maumus F."/>
            <person name="Mayer C."/>
            <person name="Miller J."/>
            <person name="Monier A."/>
            <person name="Salamov A."/>
            <person name="Young J."/>
            <person name="Aguilar M."/>
            <person name="Claverie J.M."/>
            <person name="Frickenhaus S."/>
            <person name="Gonzalez K."/>
            <person name="Herman E.K."/>
            <person name="Lin Y.C."/>
            <person name="Napier J."/>
            <person name="Ogata H."/>
            <person name="Sarno A.F."/>
            <person name="Shmutz J."/>
            <person name="Schroeder D."/>
            <person name="de Vargas C."/>
            <person name="Verret F."/>
            <person name="von Dassow P."/>
            <person name="Valentin K."/>
            <person name="Van de Peer Y."/>
            <person name="Wheeler G."/>
            <person name="Dacks J.B."/>
            <person name="Delwiche C.F."/>
            <person name="Dyhrman S.T."/>
            <person name="Glockner G."/>
            <person name="John U."/>
            <person name="Richards T."/>
            <person name="Worden A.Z."/>
            <person name="Zhang X."/>
            <person name="Grigoriev I.V."/>
            <person name="Allen A.E."/>
            <person name="Bidle K."/>
            <person name="Borodovsky M."/>
            <person name="Bowler C."/>
            <person name="Brownlee C."/>
            <person name="Cock J.M."/>
            <person name="Elias M."/>
            <person name="Gladyshev V.N."/>
            <person name="Groth M."/>
            <person name="Guda C."/>
            <person name="Hadaegh A."/>
            <person name="Iglesias-Rodriguez M.D."/>
            <person name="Jenkins J."/>
            <person name="Jones B.M."/>
            <person name="Lawson T."/>
            <person name="Leese F."/>
            <person name="Lindquist E."/>
            <person name="Lobanov A."/>
            <person name="Lomsadze A."/>
            <person name="Malik S.B."/>
            <person name="Marsh M.E."/>
            <person name="Mackinder L."/>
            <person name="Mock T."/>
            <person name="Mueller-Roeber B."/>
            <person name="Pagarete A."/>
            <person name="Parker M."/>
            <person name="Probert I."/>
            <person name="Quesneville H."/>
            <person name="Raines C."/>
            <person name="Rensing S.A."/>
            <person name="Riano-Pachon D.M."/>
            <person name="Richier S."/>
            <person name="Rokitta S."/>
            <person name="Shiraiwa Y."/>
            <person name="Soanes D.M."/>
            <person name="van der Giezen M."/>
            <person name="Wahlund T.M."/>
            <person name="Williams B."/>
            <person name="Wilson W."/>
            <person name="Wolfe G."/>
            <person name="Wurch L.L."/>
        </authorList>
    </citation>
    <scope>NUCLEOTIDE SEQUENCE</scope>
</reference>
<dbReference type="SUPFAM" id="SSF55724">
    <property type="entry name" value="Mog1p/PsbP-like"/>
    <property type="match status" value="1"/>
</dbReference>
<dbReference type="Pfam" id="PF01789">
    <property type="entry name" value="PsbP"/>
    <property type="match status" value="1"/>
</dbReference>
<dbReference type="EnsemblProtists" id="EOD07993">
    <property type="protein sequence ID" value="EOD07993"/>
    <property type="gene ID" value="EMIHUDRAFT_218032"/>
</dbReference>
<organism evidence="3 4">
    <name type="scientific">Emiliania huxleyi (strain CCMP1516)</name>
    <dbReference type="NCBI Taxonomy" id="280463"/>
    <lineage>
        <taxon>Eukaryota</taxon>
        <taxon>Haptista</taxon>
        <taxon>Haptophyta</taxon>
        <taxon>Prymnesiophyceae</taxon>
        <taxon>Isochrysidales</taxon>
        <taxon>Noelaerhabdaceae</taxon>
        <taxon>Emiliania</taxon>
    </lineage>
</organism>
<dbReference type="GeneID" id="17254126"/>
<evidence type="ECO:0000256" key="1">
    <source>
        <dbReference type="SAM" id="SignalP"/>
    </source>
</evidence>
<feature type="chain" id="PRO_5044267626" description="PsbP C-terminal domain-containing protein" evidence="1">
    <location>
        <begin position="19"/>
        <end position="158"/>
    </location>
</feature>
<evidence type="ECO:0000313" key="4">
    <source>
        <dbReference type="Proteomes" id="UP000013827"/>
    </source>
</evidence>
<dbReference type="InterPro" id="IPR002683">
    <property type="entry name" value="PsbP_C"/>
</dbReference>
<dbReference type="STRING" id="2903.R1BE78"/>
<dbReference type="GO" id="GO:0019898">
    <property type="term" value="C:extrinsic component of membrane"/>
    <property type="evidence" value="ECO:0007669"/>
    <property type="project" value="InterPro"/>
</dbReference>
<reference evidence="3" key="2">
    <citation type="submission" date="2024-10" db="UniProtKB">
        <authorList>
            <consortium name="EnsemblProtists"/>
        </authorList>
    </citation>
    <scope>IDENTIFICATION</scope>
</reference>
<dbReference type="GO" id="GO:0009523">
    <property type="term" value="C:photosystem II"/>
    <property type="evidence" value="ECO:0007669"/>
    <property type="project" value="InterPro"/>
</dbReference>
<dbReference type="GO" id="GO:0015979">
    <property type="term" value="P:photosynthesis"/>
    <property type="evidence" value="ECO:0007669"/>
    <property type="project" value="InterPro"/>
</dbReference>
<keyword evidence="1" id="KW-0732">Signal</keyword>
<dbReference type="RefSeq" id="XP_005760422.1">
    <property type="nucleotide sequence ID" value="XM_005760365.1"/>
</dbReference>
<sequence>MIGVGVLLLSLALQPLQHRGSDPLGSGARRGLCRADFGPAHKAQLGVTVDPVKISSLEEFGSIAEVSERVLKVEEGRDGVQAVELRRAVAEPGSPTYYVIEYAVASSRGKKMYLCKYCIAQRKLYVLQTQAALDSYDADADSIRTQLNSIVASFVVGG</sequence>